<keyword evidence="5" id="KW-0812">Transmembrane</keyword>
<dbReference type="Gene3D" id="3.30.40.10">
    <property type="entry name" value="Zinc/RING finger domain, C3HC4 (zinc finger)"/>
    <property type="match status" value="1"/>
</dbReference>
<protein>
    <recommendedName>
        <fullName evidence="6">FYVE-type domain-containing protein</fullName>
    </recommendedName>
</protein>
<keyword evidence="1" id="KW-0479">Metal-binding</keyword>
<name>A0A1V9YP92_ACHHY</name>
<evidence type="ECO:0000313" key="7">
    <source>
        <dbReference type="EMBL" id="OQR87598.1"/>
    </source>
</evidence>
<dbReference type="SMART" id="SM00064">
    <property type="entry name" value="FYVE"/>
    <property type="match status" value="1"/>
</dbReference>
<keyword evidence="5" id="KW-0472">Membrane</keyword>
<dbReference type="STRING" id="1202772.A0A1V9YP92"/>
<feature type="transmembrane region" description="Helical" evidence="5">
    <location>
        <begin position="137"/>
        <end position="160"/>
    </location>
</feature>
<gene>
    <name evidence="7" type="ORF">ACHHYP_20366</name>
</gene>
<sequence>MSTPVSFRLHAAGPVGIAHLCQKGDWVPDKDRTHCAGCHQLFSFLVRKHHCRLCGDIICHRCCQHLRLRDTHRVRACEACIAKSRLLYNDDLEPQSPQHVPTTRHPLLASTTAADRGDYEFWVAWVGLLYIVCCGHWSLLLGLIGVAAVLAMLLWSFVAVELPFRQRNHPVAPFDSCSGR</sequence>
<reference evidence="7 8" key="1">
    <citation type="journal article" date="2014" name="Genome Biol. Evol.">
        <title>The secreted proteins of Achlya hypogyna and Thraustotheca clavata identify the ancestral oomycete secretome and reveal gene acquisitions by horizontal gene transfer.</title>
        <authorList>
            <person name="Misner I."/>
            <person name="Blouin N."/>
            <person name="Leonard G."/>
            <person name="Richards T.A."/>
            <person name="Lane C.E."/>
        </authorList>
    </citation>
    <scope>NUCLEOTIDE SEQUENCE [LARGE SCALE GENOMIC DNA]</scope>
    <source>
        <strain evidence="7 8">ATCC 48635</strain>
    </source>
</reference>
<dbReference type="PANTHER" id="PTHR23164:SF30">
    <property type="entry name" value="EARLY ENDOSOME ANTIGEN 1"/>
    <property type="match status" value="1"/>
</dbReference>
<dbReference type="Proteomes" id="UP000243579">
    <property type="component" value="Unassembled WGS sequence"/>
</dbReference>
<evidence type="ECO:0000256" key="2">
    <source>
        <dbReference type="ARBA" id="ARBA00022771"/>
    </source>
</evidence>
<keyword evidence="3" id="KW-0862">Zinc</keyword>
<evidence type="ECO:0000256" key="3">
    <source>
        <dbReference type="ARBA" id="ARBA00022833"/>
    </source>
</evidence>
<evidence type="ECO:0000313" key="8">
    <source>
        <dbReference type="Proteomes" id="UP000243579"/>
    </source>
</evidence>
<dbReference type="Pfam" id="PF01363">
    <property type="entry name" value="FYVE"/>
    <property type="match status" value="1"/>
</dbReference>
<evidence type="ECO:0000256" key="4">
    <source>
        <dbReference type="PROSITE-ProRule" id="PRU00091"/>
    </source>
</evidence>
<dbReference type="InterPro" id="IPR011011">
    <property type="entry name" value="Znf_FYVE_PHD"/>
</dbReference>
<comment type="caution">
    <text evidence="7">The sequence shown here is derived from an EMBL/GenBank/DDBJ whole genome shotgun (WGS) entry which is preliminary data.</text>
</comment>
<evidence type="ECO:0000259" key="6">
    <source>
        <dbReference type="PROSITE" id="PS50178"/>
    </source>
</evidence>
<keyword evidence="8" id="KW-1185">Reference proteome</keyword>
<accession>A0A1V9YP92</accession>
<organism evidence="7 8">
    <name type="scientific">Achlya hypogyna</name>
    <name type="common">Oomycete</name>
    <name type="synonym">Protoachlya hypogyna</name>
    <dbReference type="NCBI Taxonomy" id="1202772"/>
    <lineage>
        <taxon>Eukaryota</taxon>
        <taxon>Sar</taxon>
        <taxon>Stramenopiles</taxon>
        <taxon>Oomycota</taxon>
        <taxon>Saprolegniomycetes</taxon>
        <taxon>Saprolegniales</taxon>
        <taxon>Achlyaceae</taxon>
        <taxon>Achlya</taxon>
    </lineage>
</organism>
<keyword evidence="5" id="KW-1133">Transmembrane helix</keyword>
<dbReference type="SUPFAM" id="SSF57903">
    <property type="entry name" value="FYVE/PHD zinc finger"/>
    <property type="match status" value="1"/>
</dbReference>
<feature type="domain" description="FYVE-type" evidence="6">
    <location>
        <begin position="29"/>
        <end position="85"/>
    </location>
</feature>
<keyword evidence="2 4" id="KW-0863">Zinc-finger</keyword>
<dbReference type="PANTHER" id="PTHR23164">
    <property type="entry name" value="EARLY ENDOSOME ANTIGEN 1"/>
    <property type="match status" value="1"/>
</dbReference>
<evidence type="ECO:0000256" key="1">
    <source>
        <dbReference type="ARBA" id="ARBA00022723"/>
    </source>
</evidence>
<dbReference type="InterPro" id="IPR017455">
    <property type="entry name" value="Znf_FYVE-rel"/>
</dbReference>
<dbReference type="InterPro" id="IPR013083">
    <property type="entry name" value="Znf_RING/FYVE/PHD"/>
</dbReference>
<proteinExistence type="predicted"/>
<dbReference type="InterPro" id="IPR000306">
    <property type="entry name" value="Znf_FYVE"/>
</dbReference>
<dbReference type="GO" id="GO:0008270">
    <property type="term" value="F:zinc ion binding"/>
    <property type="evidence" value="ECO:0007669"/>
    <property type="project" value="UniProtKB-KW"/>
</dbReference>
<dbReference type="PROSITE" id="PS50178">
    <property type="entry name" value="ZF_FYVE"/>
    <property type="match status" value="1"/>
</dbReference>
<evidence type="ECO:0000256" key="5">
    <source>
        <dbReference type="SAM" id="Phobius"/>
    </source>
</evidence>
<dbReference type="AlphaFoldDB" id="A0A1V9YP92"/>
<dbReference type="EMBL" id="JNBR01001431">
    <property type="protein sequence ID" value="OQR87598.1"/>
    <property type="molecule type" value="Genomic_DNA"/>
</dbReference>
<dbReference type="OrthoDB" id="660555at2759"/>